<dbReference type="Gene3D" id="3.40.50.1820">
    <property type="entry name" value="alpha/beta hydrolase"/>
    <property type="match status" value="1"/>
</dbReference>
<name>A0ABT5MFS3_9BURK</name>
<comment type="caution">
    <text evidence="5">The sequence shown here is derived from an EMBL/GenBank/DDBJ whole genome shotgun (WGS) entry which is preliminary data.</text>
</comment>
<dbReference type="EMBL" id="JAQSIO010000003">
    <property type="protein sequence ID" value="MDD0814772.1"/>
    <property type="molecule type" value="Genomic_DNA"/>
</dbReference>
<feature type="signal peptide" evidence="4">
    <location>
        <begin position="1"/>
        <end position="28"/>
    </location>
</feature>
<keyword evidence="2 5" id="KW-0378">Hydrolase</keyword>
<keyword evidence="4" id="KW-0732">Signal</keyword>
<evidence type="ECO:0000256" key="2">
    <source>
        <dbReference type="ARBA" id="ARBA00022801"/>
    </source>
</evidence>
<gene>
    <name evidence="5" type="ORF">PSQ39_09035</name>
</gene>
<protein>
    <submittedName>
        <fullName evidence="5">Alpha/beta hydrolase-fold protein</fullName>
    </submittedName>
</protein>
<evidence type="ECO:0000256" key="3">
    <source>
        <dbReference type="SAM" id="MobiDB-lite"/>
    </source>
</evidence>
<dbReference type="GO" id="GO:0016787">
    <property type="term" value="F:hydrolase activity"/>
    <property type="evidence" value="ECO:0007669"/>
    <property type="project" value="UniProtKB-KW"/>
</dbReference>
<evidence type="ECO:0000313" key="6">
    <source>
        <dbReference type="Proteomes" id="UP001528672"/>
    </source>
</evidence>
<accession>A0ABT5MFS3</accession>
<dbReference type="PANTHER" id="PTHR40841:SF2">
    <property type="entry name" value="SIDEROPHORE-DEGRADING ESTERASE (EUROFUNG)"/>
    <property type="match status" value="1"/>
</dbReference>
<dbReference type="SUPFAM" id="SSF53474">
    <property type="entry name" value="alpha/beta-Hydrolases"/>
    <property type="match status" value="1"/>
</dbReference>
<proteinExistence type="inferred from homology"/>
<feature type="region of interest" description="Disordered" evidence="3">
    <location>
        <begin position="129"/>
        <end position="152"/>
    </location>
</feature>
<evidence type="ECO:0000256" key="4">
    <source>
        <dbReference type="SAM" id="SignalP"/>
    </source>
</evidence>
<dbReference type="InterPro" id="IPR029058">
    <property type="entry name" value="AB_hydrolase_fold"/>
</dbReference>
<dbReference type="Proteomes" id="UP001528672">
    <property type="component" value="Unassembled WGS sequence"/>
</dbReference>
<evidence type="ECO:0000313" key="5">
    <source>
        <dbReference type="EMBL" id="MDD0814772.1"/>
    </source>
</evidence>
<feature type="chain" id="PRO_5045210236" evidence="4">
    <location>
        <begin position="29"/>
        <end position="324"/>
    </location>
</feature>
<evidence type="ECO:0000256" key="1">
    <source>
        <dbReference type="ARBA" id="ARBA00005622"/>
    </source>
</evidence>
<dbReference type="InterPro" id="IPR052558">
    <property type="entry name" value="Siderophore_Hydrolase_D"/>
</dbReference>
<dbReference type="PANTHER" id="PTHR40841">
    <property type="entry name" value="SIDEROPHORE TRIACETYLFUSARININE C ESTERASE"/>
    <property type="match status" value="1"/>
</dbReference>
<organism evidence="5 6">
    <name type="scientific">Curvibacter microcysteis</name>
    <dbReference type="NCBI Taxonomy" id="3026419"/>
    <lineage>
        <taxon>Bacteria</taxon>
        <taxon>Pseudomonadati</taxon>
        <taxon>Pseudomonadota</taxon>
        <taxon>Betaproteobacteria</taxon>
        <taxon>Burkholderiales</taxon>
        <taxon>Comamonadaceae</taxon>
        <taxon>Curvibacter</taxon>
    </lineage>
</organism>
<reference evidence="5 6" key="1">
    <citation type="submission" date="2023-02" db="EMBL/GenBank/DDBJ databases">
        <title>Bacterial whole genome sequence for Curvibacter sp. HBC28.</title>
        <authorList>
            <person name="Le V."/>
            <person name="Ko S.-R."/>
            <person name="Ahn C.-Y."/>
            <person name="Oh H.-M."/>
        </authorList>
    </citation>
    <scope>NUCLEOTIDE SEQUENCE [LARGE SCALE GENOMIC DNA]</scope>
    <source>
        <strain evidence="5 6">HBC28</strain>
    </source>
</reference>
<sequence length="324" mass="35052">MRHPSMSGSPLAVLLVCWLGLGPALATAQPGGGATSVVTPALGSPVLLPQARAIELRAQASGHRYRILVSVPGTPAPPSGHPVLYVLDGNAGFPVAAFVARTVERRQERTGQTPPMVVGIGYPGDQDFDDAARRRDYTPHPTRPPAGAPEGGAEAFLDFIEHDLKPMLRQHFPVDGHRQALFGHSFGGLLVLHALFTRPTQFSAFLASSPSIWWHDNALLKRVPASVPNCDACRPRVQISVGELEDRIPPGQHSAQTLALLASRPMVLSARQLAADLRSRADWRERVRYLELAGEDHGFAWMPALVRGMDFFLQPSPVIGRSQP</sequence>
<comment type="similarity">
    <text evidence="1">Belongs to the esterase D family.</text>
</comment>
<keyword evidence="6" id="KW-1185">Reference proteome</keyword>
<dbReference type="Pfam" id="PF00756">
    <property type="entry name" value="Esterase"/>
    <property type="match status" value="1"/>
</dbReference>
<dbReference type="InterPro" id="IPR000801">
    <property type="entry name" value="Esterase-like"/>
</dbReference>